<dbReference type="SUPFAM" id="SSF55729">
    <property type="entry name" value="Acyl-CoA N-acyltransferases (Nat)"/>
    <property type="match status" value="1"/>
</dbReference>
<evidence type="ECO:0000313" key="4">
    <source>
        <dbReference type="Proteomes" id="UP000674938"/>
    </source>
</evidence>
<dbReference type="Pfam" id="PF00583">
    <property type="entry name" value="Acetyltransf_1"/>
    <property type="match status" value="1"/>
</dbReference>
<keyword evidence="1" id="KW-0808">Transferase</keyword>
<feature type="domain" description="N-acetyltransferase" evidence="2">
    <location>
        <begin position="4"/>
        <end position="159"/>
    </location>
</feature>
<keyword evidence="4" id="KW-1185">Reference proteome</keyword>
<dbReference type="GO" id="GO:0008080">
    <property type="term" value="F:N-acetyltransferase activity"/>
    <property type="evidence" value="ECO:0007669"/>
    <property type="project" value="InterPro"/>
</dbReference>
<dbReference type="Proteomes" id="UP000674938">
    <property type="component" value="Unassembled WGS sequence"/>
</dbReference>
<comment type="caution">
    <text evidence="3">The sequence shown here is derived from an EMBL/GenBank/DDBJ whole genome shotgun (WGS) entry which is preliminary data.</text>
</comment>
<reference evidence="3" key="1">
    <citation type="submission" date="2020-12" db="EMBL/GenBank/DDBJ databases">
        <title>Vagococcus allomyrinae sp. nov. and Enterococcus lavae sp. nov., isolated from the larvae of Allomyrina dichotoma.</title>
        <authorList>
            <person name="Lee S.D."/>
        </authorList>
    </citation>
    <scope>NUCLEOTIDE SEQUENCE</scope>
    <source>
        <strain evidence="3">BWB3-3</strain>
    </source>
</reference>
<dbReference type="AlphaFoldDB" id="A0A940P327"/>
<protein>
    <submittedName>
        <fullName evidence="3">GNAT family N-acetyltransferase</fullName>
    </submittedName>
</protein>
<dbReference type="RefSeq" id="WP_209525639.1">
    <property type="nucleotide sequence ID" value="NZ_JAEEGA010000003.1"/>
</dbReference>
<dbReference type="CDD" id="cd04301">
    <property type="entry name" value="NAT_SF"/>
    <property type="match status" value="1"/>
</dbReference>
<dbReference type="Gene3D" id="3.40.630.30">
    <property type="match status" value="1"/>
</dbReference>
<gene>
    <name evidence="3" type="ORF">I6N95_06025</name>
</gene>
<organism evidence="3 4">
    <name type="scientific">Vagococcus allomyrinae</name>
    <dbReference type="NCBI Taxonomy" id="2794353"/>
    <lineage>
        <taxon>Bacteria</taxon>
        <taxon>Bacillati</taxon>
        <taxon>Bacillota</taxon>
        <taxon>Bacilli</taxon>
        <taxon>Lactobacillales</taxon>
        <taxon>Enterococcaceae</taxon>
        <taxon>Vagococcus</taxon>
    </lineage>
</organism>
<dbReference type="InterPro" id="IPR000182">
    <property type="entry name" value="GNAT_dom"/>
</dbReference>
<dbReference type="PANTHER" id="PTHR13947:SF37">
    <property type="entry name" value="LD18367P"/>
    <property type="match status" value="1"/>
</dbReference>
<dbReference type="PANTHER" id="PTHR13947">
    <property type="entry name" value="GNAT FAMILY N-ACETYLTRANSFERASE"/>
    <property type="match status" value="1"/>
</dbReference>
<dbReference type="InterPro" id="IPR016181">
    <property type="entry name" value="Acyl_CoA_acyltransferase"/>
</dbReference>
<evidence type="ECO:0000256" key="1">
    <source>
        <dbReference type="ARBA" id="ARBA00022679"/>
    </source>
</evidence>
<dbReference type="PROSITE" id="PS51186">
    <property type="entry name" value="GNAT"/>
    <property type="match status" value="1"/>
</dbReference>
<evidence type="ECO:0000259" key="2">
    <source>
        <dbReference type="PROSITE" id="PS51186"/>
    </source>
</evidence>
<dbReference type="InterPro" id="IPR050769">
    <property type="entry name" value="NAT_camello-type"/>
</dbReference>
<name>A0A940P327_9ENTE</name>
<accession>A0A940P327</accession>
<proteinExistence type="predicted"/>
<dbReference type="EMBL" id="JAEEGA010000003">
    <property type="protein sequence ID" value="MBP1040552.1"/>
    <property type="molecule type" value="Genomic_DNA"/>
</dbReference>
<sequence>MEIIEYRKEFQKQVIELILEIQQSEYHVPITLADQPDLGKITEVYQETGNFWVTLEGEEVIGTIALIDLGNHVGTIRKLFVKQAYRGQASGVSKGLLATLLNWSVAHQFKELYLGTTSLFKAAHRFYEKNGFTPISKTELPANFPMVAVDTVFYRYQLTD</sequence>
<evidence type="ECO:0000313" key="3">
    <source>
        <dbReference type="EMBL" id="MBP1040552.1"/>
    </source>
</evidence>